<dbReference type="Proteomes" id="UP000886998">
    <property type="component" value="Unassembled WGS sequence"/>
</dbReference>
<sequence>MMKVENNNVIIWKGGKQISVNVDQVRIYHPRERDEGDVETDGLDGEGSRAAQVETEDSKGLAREESTNVEQLRGKRVKSEGSAASSNYHESAAEQKKPTSEKELVKAQ</sequence>
<feature type="region of interest" description="Disordered" evidence="1">
    <location>
        <begin position="29"/>
        <end position="108"/>
    </location>
</feature>
<feature type="compositionally biased region" description="Basic and acidic residues" evidence="1">
    <location>
        <begin position="56"/>
        <end position="66"/>
    </location>
</feature>
<dbReference type="AlphaFoldDB" id="A0A8X7BVP3"/>
<evidence type="ECO:0000313" key="2">
    <source>
        <dbReference type="EMBL" id="GFY44823.1"/>
    </source>
</evidence>
<feature type="compositionally biased region" description="Acidic residues" evidence="1">
    <location>
        <begin position="35"/>
        <end position="44"/>
    </location>
</feature>
<feature type="compositionally biased region" description="Basic and acidic residues" evidence="1">
    <location>
        <begin position="91"/>
        <end position="108"/>
    </location>
</feature>
<name>A0A8X7BVP3_9ARAC</name>
<gene>
    <name evidence="2" type="ORF">TNIN_374501</name>
</gene>
<reference evidence="2" key="1">
    <citation type="submission" date="2020-08" db="EMBL/GenBank/DDBJ databases">
        <title>Multicomponent nature underlies the extraordinary mechanical properties of spider dragline silk.</title>
        <authorList>
            <person name="Kono N."/>
            <person name="Nakamura H."/>
            <person name="Mori M."/>
            <person name="Yoshida Y."/>
            <person name="Ohtoshi R."/>
            <person name="Malay A.D."/>
            <person name="Moran D.A.P."/>
            <person name="Tomita M."/>
            <person name="Numata K."/>
            <person name="Arakawa K."/>
        </authorList>
    </citation>
    <scope>NUCLEOTIDE SEQUENCE</scope>
</reference>
<keyword evidence="3" id="KW-1185">Reference proteome</keyword>
<evidence type="ECO:0000313" key="3">
    <source>
        <dbReference type="Proteomes" id="UP000886998"/>
    </source>
</evidence>
<dbReference type="OrthoDB" id="6433421at2759"/>
<evidence type="ECO:0000256" key="1">
    <source>
        <dbReference type="SAM" id="MobiDB-lite"/>
    </source>
</evidence>
<organism evidence="2 3">
    <name type="scientific">Trichonephila inaurata madagascariensis</name>
    <dbReference type="NCBI Taxonomy" id="2747483"/>
    <lineage>
        <taxon>Eukaryota</taxon>
        <taxon>Metazoa</taxon>
        <taxon>Ecdysozoa</taxon>
        <taxon>Arthropoda</taxon>
        <taxon>Chelicerata</taxon>
        <taxon>Arachnida</taxon>
        <taxon>Araneae</taxon>
        <taxon>Araneomorphae</taxon>
        <taxon>Entelegynae</taxon>
        <taxon>Araneoidea</taxon>
        <taxon>Nephilidae</taxon>
        <taxon>Trichonephila</taxon>
        <taxon>Trichonephila inaurata</taxon>
    </lineage>
</organism>
<accession>A0A8X7BVP3</accession>
<dbReference type="EMBL" id="BMAV01004422">
    <property type="protein sequence ID" value="GFY44823.1"/>
    <property type="molecule type" value="Genomic_DNA"/>
</dbReference>
<comment type="caution">
    <text evidence="2">The sequence shown here is derived from an EMBL/GenBank/DDBJ whole genome shotgun (WGS) entry which is preliminary data.</text>
</comment>
<proteinExistence type="predicted"/>
<protein>
    <submittedName>
        <fullName evidence="2">Uncharacterized protein</fullName>
    </submittedName>
</protein>